<evidence type="ECO:0000256" key="1">
    <source>
        <dbReference type="SAM" id="Phobius"/>
    </source>
</evidence>
<gene>
    <name evidence="2" type="ORF">FHU39_002843</name>
</gene>
<evidence type="ECO:0008006" key="4">
    <source>
        <dbReference type="Google" id="ProtNLM"/>
    </source>
</evidence>
<dbReference type="Proteomes" id="UP000559182">
    <property type="component" value="Unassembled WGS sequence"/>
</dbReference>
<name>A0A839NCB0_9MICO</name>
<feature type="transmembrane region" description="Helical" evidence="1">
    <location>
        <begin position="190"/>
        <end position="214"/>
    </location>
</feature>
<comment type="caution">
    <text evidence="2">The sequence shown here is derived from an EMBL/GenBank/DDBJ whole genome shotgun (WGS) entry which is preliminary data.</text>
</comment>
<feature type="transmembrane region" description="Helical" evidence="1">
    <location>
        <begin position="92"/>
        <end position="111"/>
    </location>
</feature>
<feature type="transmembrane region" description="Helical" evidence="1">
    <location>
        <begin position="58"/>
        <end position="80"/>
    </location>
</feature>
<feature type="transmembrane region" description="Helical" evidence="1">
    <location>
        <begin position="28"/>
        <end position="46"/>
    </location>
</feature>
<keyword evidence="3" id="KW-1185">Reference proteome</keyword>
<dbReference type="RefSeq" id="WP_183321220.1">
    <property type="nucleotide sequence ID" value="NZ_JACHVQ010000002.1"/>
</dbReference>
<keyword evidence="1" id="KW-0812">Transmembrane</keyword>
<proteinExistence type="predicted"/>
<organism evidence="2 3">
    <name type="scientific">Flexivirga oryzae</name>
    <dbReference type="NCBI Taxonomy" id="1794944"/>
    <lineage>
        <taxon>Bacteria</taxon>
        <taxon>Bacillati</taxon>
        <taxon>Actinomycetota</taxon>
        <taxon>Actinomycetes</taxon>
        <taxon>Micrococcales</taxon>
        <taxon>Dermacoccaceae</taxon>
        <taxon>Flexivirga</taxon>
    </lineage>
</organism>
<sequence>MSAEQLTPGRARIGGVSAMVRVHAALRLALAALIAVTVVVQLVEALGREDNPATLGNFFSYFTIQSNIVIAVVAAIAGLIQLRGPDPQWLDRARGAATVYISITGVVYALLLSNIDVNTPVSWVNVVLHYFVPIAAVVDWLVDLPERVIGFRAALSWLGYPVLYLVYTLIRGSIVDWYPYPFLNPHPHGYGYVAIMSVFVAIMAALFTAVVSGATRLPGRMVRRPD</sequence>
<dbReference type="EMBL" id="JACHVQ010000002">
    <property type="protein sequence ID" value="MBB2892825.1"/>
    <property type="molecule type" value="Genomic_DNA"/>
</dbReference>
<accession>A0A839NCB0</accession>
<dbReference type="AlphaFoldDB" id="A0A839NCB0"/>
<dbReference type="NCBIfam" id="NF038065">
    <property type="entry name" value="Pr6Pr"/>
    <property type="match status" value="1"/>
</dbReference>
<reference evidence="2 3" key="1">
    <citation type="submission" date="2020-08" db="EMBL/GenBank/DDBJ databases">
        <title>Sequencing the genomes of 1000 actinobacteria strains.</title>
        <authorList>
            <person name="Klenk H.-P."/>
        </authorList>
    </citation>
    <scope>NUCLEOTIDE SEQUENCE [LARGE SCALE GENOMIC DNA]</scope>
    <source>
        <strain evidence="2 3">DSM 105369</strain>
    </source>
</reference>
<keyword evidence="1" id="KW-1133">Transmembrane helix</keyword>
<feature type="transmembrane region" description="Helical" evidence="1">
    <location>
        <begin position="123"/>
        <end position="142"/>
    </location>
</feature>
<protein>
    <recommendedName>
        <fullName evidence="4">FAR-17a/AIG1-like protein</fullName>
    </recommendedName>
</protein>
<dbReference type="InterPro" id="IPR049713">
    <property type="entry name" value="Pr6Pr-like"/>
</dbReference>
<evidence type="ECO:0000313" key="3">
    <source>
        <dbReference type="Proteomes" id="UP000559182"/>
    </source>
</evidence>
<feature type="transmembrane region" description="Helical" evidence="1">
    <location>
        <begin position="149"/>
        <end position="170"/>
    </location>
</feature>
<keyword evidence="1" id="KW-0472">Membrane</keyword>
<evidence type="ECO:0000313" key="2">
    <source>
        <dbReference type="EMBL" id="MBB2892825.1"/>
    </source>
</evidence>